<evidence type="ECO:0000256" key="5">
    <source>
        <dbReference type="ARBA" id="ARBA00022679"/>
    </source>
</evidence>
<dbReference type="InterPro" id="IPR036388">
    <property type="entry name" value="WH-like_DNA-bd_sf"/>
</dbReference>
<evidence type="ECO:0000259" key="11">
    <source>
        <dbReference type="Pfam" id="PF02870"/>
    </source>
</evidence>
<dbReference type="AlphaFoldDB" id="A0A1Q2D658"/>
<accession>A0A1Q2D658</accession>
<keyword evidence="3 9" id="KW-0963">Cytoplasm</keyword>
<dbReference type="SUPFAM" id="SSF53155">
    <property type="entry name" value="Methylated DNA-protein cysteine methyltransferase domain"/>
    <property type="match status" value="1"/>
</dbReference>
<dbReference type="PANTHER" id="PTHR10815">
    <property type="entry name" value="METHYLATED-DNA--PROTEIN-CYSTEINE METHYLTRANSFERASE"/>
    <property type="match status" value="1"/>
</dbReference>
<dbReference type="KEGG" id="vpi:BW732_05750"/>
<evidence type="ECO:0000313" key="12">
    <source>
        <dbReference type="EMBL" id="AQP53791.1"/>
    </source>
</evidence>
<evidence type="ECO:0000256" key="4">
    <source>
        <dbReference type="ARBA" id="ARBA00022603"/>
    </source>
</evidence>
<dbReference type="InterPro" id="IPR023546">
    <property type="entry name" value="MGMT"/>
</dbReference>
<dbReference type="EMBL" id="CP019609">
    <property type="protein sequence ID" value="AQP53791.1"/>
    <property type="molecule type" value="Genomic_DNA"/>
</dbReference>
<dbReference type="InterPro" id="IPR001497">
    <property type="entry name" value="MethylDNA_cys_MeTrfase_AS"/>
</dbReference>
<comment type="similarity">
    <text evidence="2 9">Belongs to the MGMT family.</text>
</comment>
<dbReference type="GO" id="GO:0003908">
    <property type="term" value="F:methylated-DNA-[protein]-cysteine S-methyltransferase activity"/>
    <property type="evidence" value="ECO:0007669"/>
    <property type="project" value="UniProtKB-UniRule"/>
</dbReference>
<dbReference type="RefSeq" id="WP_077275876.1">
    <property type="nucleotide sequence ID" value="NZ_CP019609.1"/>
</dbReference>
<sequence>MYYQQWYESSLGRLRLVCSDDALVGIWFEGQMYEGVGYDLQAIPVQTTPIIMQTIRWLDVYFSGQQPSLDGLSLAPNVTAFRRRVLACLQMVPYGETVTYQWLADCLAETGPKTAARAIGGAVGHNPLAIIIPCHRVIGSSGRLTGYAGGIDRKIDLLVLEGHDREQLEKMR</sequence>
<proteinExistence type="inferred from homology"/>
<gene>
    <name evidence="12" type="ORF">BW732_05750</name>
</gene>
<reference evidence="12 13" key="1">
    <citation type="journal article" date="2010" name="Int. J. Syst. Evol. Microbiol.">
        <title>Vagococcus penaei sp. nov., isolated from spoilage microbiota of cooked shrimp (Penaeus vannamei).</title>
        <authorList>
            <person name="Jaffres E."/>
            <person name="Prevost H."/>
            <person name="Rossero A."/>
            <person name="Joffraud J.J."/>
            <person name="Dousset X."/>
        </authorList>
    </citation>
    <scope>NUCLEOTIDE SEQUENCE [LARGE SCALE GENOMIC DNA]</scope>
    <source>
        <strain evidence="12 13">CD276</strain>
    </source>
</reference>
<dbReference type="Pfam" id="PF01035">
    <property type="entry name" value="DNA_binding_1"/>
    <property type="match status" value="1"/>
</dbReference>
<dbReference type="PANTHER" id="PTHR10815:SF5">
    <property type="entry name" value="METHYLATED-DNA--PROTEIN-CYSTEINE METHYLTRANSFERASE"/>
    <property type="match status" value="1"/>
</dbReference>
<dbReference type="HAMAP" id="MF_00772">
    <property type="entry name" value="OGT"/>
    <property type="match status" value="1"/>
</dbReference>
<evidence type="ECO:0000256" key="9">
    <source>
        <dbReference type="HAMAP-Rule" id="MF_00772"/>
    </source>
</evidence>
<feature type="domain" description="Methylguanine DNA methyltransferase ribonuclease-like" evidence="11">
    <location>
        <begin position="3"/>
        <end position="75"/>
    </location>
</feature>
<dbReference type="FunFam" id="1.10.10.10:FF:000214">
    <property type="entry name" value="Methylated-DNA--protein-cysteine methyltransferase"/>
    <property type="match status" value="1"/>
</dbReference>
<dbReference type="GO" id="GO:0032259">
    <property type="term" value="P:methylation"/>
    <property type="evidence" value="ECO:0007669"/>
    <property type="project" value="UniProtKB-KW"/>
</dbReference>
<protein>
    <recommendedName>
        <fullName evidence="9">Methylated-DNA--protein-cysteine methyltransferase</fullName>
        <ecNumber evidence="9">2.1.1.63</ecNumber>
    </recommendedName>
    <alternativeName>
        <fullName evidence="9">6-O-methylguanine-DNA methyltransferase</fullName>
        <shortName evidence="9">MGMT</shortName>
    </alternativeName>
    <alternativeName>
        <fullName evidence="9">O-6-methylguanine-DNA-alkyltransferase</fullName>
    </alternativeName>
</protein>
<dbReference type="InterPro" id="IPR036631">
    <property type="entry name" value="MGMT_N_sf"/>
</dbReference>
<comment type="function">
    <text evidence="9">Involved in the cellular defense against the biological effects of O6-methylguanine (O6-MeG) and O4-methylthymine (O4-MeT) in DNA. Repairs the methylated nucleobase in DNA by stoichiometrically transferring the methyl group to a cysteine residue in the enzyme. This is a suicide reaction: the enzyme is irreversibly inactivated.</text>
</comment>
<comment type="miscellaneous">
    <text evidence="9">This enzyme catalyzes only one turnover and therefore is not strictly catalytic. According to one definition, an enzyme is a biocatalyst that acts repeatedly and over many reaction cycles.</text>
</comment>
<dbReference type="CDD" id="cd06445">
    <property type="entry name" value="ATase"/>
    <property type="match status" value="1"/>
</dbReference>
<dbReference type="OrthoDB" id="9802228at2"/>
<evidence type="ECO:0000313" key="13">
    <source>
        <dbReference type="Proteomes" id="UP000188246"/>
    </source>
</evidence>
<keyword evidence="13" id="KW-1185">Reference proteome</keyword>
<organism evidence="12 13">
    <name type="scientific">Vagococcus penaei</name>
    <dbReference type="NCBI Taxonomy" id="633807"/>
    <lineage>
        <taxon>Bacteria</taxon>
        <taxon>Bacillati</taxon>
        <taxon>Bacillota</taxon>
        <taxon>Bacilli</taxon>
        <taxon>Lactobacillales</taxon>
        <taxon>Enterococcaceae</taxon>
        <taxon>Vagococcus</taxon>
    </lineage>
</organism>
<comment type="catalytic activity">
    <reaction evidence="8 9">
        <text>a 6-O-methyl-2'-deoxyguanosine in DNA + L-cysteinyl-[protein] = S-methyl-L-cysteinyl-[protein] + a 2'-deoxyguanosine in DNA</text>
        <dbReference type="Rhea" id="RHEA:24000"/>
        <dbReference type="Rhea" id="RHEA-COMP:10131"/>
        <dbReference type="Rhea" id="RHEA-COMP:10132"/>
        <dbReference type="Rhea" id="RHEA-COMP:11367"/>
        <dbReference type="Rhea" id="RHEA-COMP:11368"/>
        <dbReference type="ChEBI" id="CHEBI:29950"/>
        <dbReference type="ChEBI" id="CHEBI:82612"/>
        <dbReference type="ChEBI" id="CHEBI:85445"/>
        <dbReference type="ChEBI" id="CHEBI:85448"/>
        <dbReference type="EC" id="2.1.1.63"/>
    </reaction>
</comment>
<dbReference type="Gene3D" id="3.30.160.70">
    <property type="entry name" value="Methylated DNA-protein cysteine methyltransferase domain"/>
    <property type="match status" value="1"/>
</dbReference>
<keyword evidence="5 9" id="KW-0808">Transferase</keyword>
<evidence type="ECO:0000256" key="6">
    <source>
        <dbReference type="ARBA" id="ARBA00022763"/>
    </source>
</evidence>
<evidence type="ECO:0000256" key="7">
    <source>
        <dbReference type="ARBA" id="ARBA00023204"/>
    </source>
</evidence>
<evidence type="ECO:0000256" key="8">
    <source>
        <dbReference type="ARBA" id="ARBA00049348"/>
    </source>
</evidence>
<feature type="active site" description="Nucleophile; methyl group acceptor" evidence="9">
    <location>
        <position position="134"/>
    </location>
</feature>
<evidence type="ECO:0000256" key="1">
    <source>
        <dbReference type="ARBA" id="ARBA00001286"/>
    </source>
</evidence>
<evidence type="ECO:0000256" key="3">
    <source>
        <dbReference type="ARBA" id="ARBA00022490"/>
    </source>
</evidence>
<dbReference type="EC" id="2.1.1.63" evidence="9"/>
<dbReference type="Pfam" id="PF02870">
    <property type="entry name" value="Methyltransf_1N"/>
    <property type="match status" value="1"/>
</dbReference>
<dbReference type="GO" id="GO:0006307">
    <property type="term" value="P:DNA alkylation repair"/>
    <property type="evidence" value="ECO:0007669"/>
    <property type="project" value="UniProtKB-UniRule"/>
</dbReference>
<dbReference type="InterPro" id="IPR036217">
    <property type="entry name" value="MethylDNA_cys_MeTrfase_DNAb"/>
</dbReference>
<dbReference type="Proteomes" id="UP000188246">
    <property type="component" value="Chromosome"/>
</dbReference>
<dbReference type="InterPro" id="IPR008332">
    <property type="entry name" value="MethylG_MeTrfase_N"/>
</dbReference>
<dbReference type="STRING" id="633807.BW732_05750"/>
<comment type="catalytic activity">
    <reaction evidence="1 9">
        <text>a 4-O-methyl-thymidine in DNA + L-cysteinyl-[protein] = a thymidine in DNA + S-methyl-L-cysteinyl-[protein]</text>
        <dbReference type="Rhea" id="RHEA:53428"/>
        <dbReference type="Rhea" id="RHEA-COMP:10131"/>
        <dbReference type="Rhea" id="RHEA-COMP:10132"/>
        <dbReference type="Rhea" id="RHEA-COMP:13555"/>
        <dbReference type="Rhea" id="RHEA-COMP:13556"/>
        <dbReference type="ChEBI" id="CHEBI:29950"/>
        <dbReference type="ChEBI" id="CHEBI:82612"/>
        <dbReference type="ChEBI" id="CHEBI:137386"/>
        <dbReference type="ChEBI" id="CHEBI:137387"/>
        <dbReference type="EC" id="2.1.1.63"/>
    </reaction>
</comment>
<evidence type="ECO:0000256" key="2">
    <source>
        <dbReference type="ARBA" id="ARBA00008711"/>
    </source>
</evidence>
<evidence type="ECO:0000259" key="10">
    <source>
        <dbReference type="Pfam" id="PF01035"/>
    </source>
</evidence>
<keyword evidence="7 9" id="KW-0234">DNA repair</keyword>
<dbReference type="InterPro" id="IPR014048">
    <property type="entry name" value="MethylDNA_cys_MeTrfase_DNA-bd"/>
</dbReference>
<name>A0A1Q2D658_9ENTE</name>
<keyword evidence="6 9" id="KW-0227">DNA damage</keyword>
<keyword evidence="4 9" id="KW-0489">Methyltransferase</keyword>
<dbReference type="GO" id="GO:0005737">
    <property type="term" value="C:cytoplasm"/>
    <property type="evidence" value="ECO:0007669"/>
    <property type="project" value="UniProtKB-SubCell"/>
</dbReference>
<dbReference type="Gene3D" id="1.10.10.10">
    <property type="entry name" value="Winged helix-like DNA-binding domain superfamily/Winged helix DNA-binding domain"/>
    <property type="match status" value="1"/>
</dbReference>
<comment type="subcellular location">
    <subcellularLocation>
        <location evidence="9">Cytoplasm</location>
    </subcellularLocation>
</comment>
<dbReference type="PROSITE" id="PS00374">
    <property type="entry name" value="MGMT"/>
    <property type="match status" value="1"/>
</dbReference>
<feature type="domain" description="Methylated-DNA-[protein]-cysteine S-methyltransferase DNA binding" evidence="10">
    <location>
        <begin position="80"/>
        <end position="162"/>
    </location>
</feature>
<dbReference type="NCBIfam" id="TIGR00589">
    <property type="entry name" value="ogt"/>
    <property type="match status" value="1"/>
</dbReference>
<dbReference type="SUPFAM" id="SSF46767">
    <property type="entry name" value="Methylated DNA-protein cysteine methyltransferase, C-terminal domain"/>
    <property type="match status" value="1"/>
</dbReference>